<dbReference type="Proteomes" id="UP000013827">
    <property type="component" value="Unassembled WGS sequence"/>
</dbReference>
<dbReference type="SUPFAM" id="SSF53474">
    <property type="entry name" value="alpha/beta-Hydrolases"/>
    <property type="match status" value="1"/>
</dbReference>
<evidence type="ECO:0000259" key="3">
    <source>
        <dbReference type="Pfam" id="PF20434"/>
    </source>
</evidence>
<dbReference type="InterPro" id="IPR050300">
    <property type="entry name" value="GDXG_lipolytic_enzyme"/>
</dbReference>
<dbReference type="InterPro" id="IPR049492">
    <property type="entry name" value="BD-FAE-like_dom"/>
</dbReference>
<keyword evidence="2" id="KW-0472">Membrane</keyword>
<feature type="transmembrane region" description="Helical" evidence="2">
    <location>
        <begin position="56"/>
        <end position="79"/>
    </location>
</feature>
<keyword evidence="2" id="KW-1133">Transmembrane helix</keyword>
<dbReference type="Gene3D" id="3.40.50.1820">
    <property type="entry name" value="alpha/beta hydrolase"/>
    <property type="match status" value="1"/>
</dbReference>
<dbReference type="STRING" id="2903.R1E1B2"/>
<proteinExistence type="predicted"/>
<organism evidence="4 5">
    <name type="scientific">Emiliania huxleyi (strain CCMP1516)</name>
    <dbReference type="NCBI Taxonomy" id="280463"/>
    <lineage>
        <taxon>Eukaryota</taxon>
        <taxon>Haptista</taxon>
        <taxon>Haptophyta</taxon>
        <taxon>Prymnesiophyceae</taxon>
        <taxon>Isochrysidales</taxon>
        <taxon>Noelaerhabdaceae</taxon>
        <taxon>Emiliania</taxon>
    </lineage>
</organism>
<dbReference type="eggNOG" id="KOG1516">
    <property type="taxonomic scope" value="Eukaryota"/>
</dbReference>
<dbReference type="PANTHER" id="PTHR48081">
    <property type="entry name" value="AB HYDROLASE SUPERFAMILY PROTEIN C4A8.06C"/>
    <property type="match status" value="1"/>
</dbReference>
<keyword evidence="5" id="KW-1185">Reference proteome</keyword>
<evidence type="ECO:0000313" key="4">
    <source>
        <dbReference type="EnsemblProtists" id="EOD20600"/>
    </source>
</evidence>
<dbReference type="PANTHER" id="PTHR48081:SF33">
    <property type="entry name" value="KYNURENINE FORMAMIDASE"/>
    <property type="match status" value="1"/>
</dbReference>
<evidence type="ECO:0000313" key="5">
    <source>
        <dbReference type="Proteomes" id="UP000013827"/>
    </source>
</evidence>
<reference evidence="5" key="1">
    <citation type="journal article" date="2013" name="Nature">
        <title>Pan genome of the phytoplankton Emiliania underpins its global distribution.</title>
        <authorList>
            <person name="Read B.A."/>
            <person name="Kegel J."/>
            <person name="Klute M.J."/>
            <person name="Kuo A."/>
            <person name="Lefebvre S.C."/>
            <person name="Maumus F."/>
            <person name="Mayer C."/>
            <person name="Miller J."/>
            <person name="Monier A."/>
            <person name="Salamov A."/>
            <person name="Young J."/>
            <person name="Aguilar M."/>
            <person name="Claverie J.M."/>
            <person name="Frickenhaus S."/>
            <person name="Gonzalez K."/>
            <person name="Herman E.K."/>
            <person name="Lin Y.C."/>
            <person name="Napier J."/>
            <person name="Ogata H."/>
            <person name="Sarno A.F."/>
            <person name="Shmutz J."/>
            <person name="Schroeder D."/>
            <person name="de Vargas C."/>
            <person name="Verret F."/>
            <person name="von Dassow P."/>
            <person name="Valentin K."/>
            <person name="Van de Peer Y."/>
            <person name="Wheeler G."/>
            <person name="Dacks J.B."/>
            <person name="Delwiche C.F."/>
            <person name="Dyhrman S.T."/>
            <person name="Glockner G."/>
            <person name="John U."/>
            <person name="Richards T."/>
            <person name="Worden A.Z."/>
            <person name="Zhang X."/>
            <person name="Grigoriev I.V."/>
            <person name="Allen A.E."/>
            <person name="Bidle K."/>
            <person name="Borodovsky M."/>
            <person name="Bowler C."/>
            <person name="Brownlee C."/>
            <person name="Cock J.M."/>
            <person name="Elias M."/>
            <person name="Gladyshev V.N."/>
            <person name="Groth M."/>
            <person name="Guda C."/>
            <person name="Hadaegh A."/>
            <person name="Iglesias-Rodriguez M.D."/>
            <person name="Jenkins J."/>
            <person name="Jones B.M."/>
            <person name="Lawson T."/>
            <person name="Leese F."/>
            <person name="Lindquist E."/>
            <person name="Lobanov A."/>
            <person name="Lomsadze A."/>
            <person name="Malik S.B."/>
            <person name="Marsh M.E."/>
            <person name="Mackinder L."/>
            <person name="Mock T."/>
            <person name="Mueller-Roeber B."/>
            <person name="Pagarete A."/>
            <person name="Parker M."/>
            <person name="Probert I."/>
            <person name="Quesneville H."/>
            <person name="Raines C."/>
            <person name="Rensing S.A."/>
            <person name="Riano-Pachon D.M."/>
            <person name="Richier S."/>
            <person name="Rokitta S."/>
            <person name="Shiraiwa Y."/>
            <person name="Soanes D.M."/>
            <person name="van der Giezen M."/>
            <person name="Wahlund T.M."/>
            <person name="Williams B."/>
            <person name="Wilson W."/>
            <person name="Wolfe G."/>
            <person name="Wurch L.L."/>
        </authorList>
    </citation>
    <scope>NUCLEOTIDE SEQUENCE</scope>
</reference>
<feature type="domain" description="BD-FAE-like" evidence="3">
    <location>
        <begin position="98"/>
        <end position="184"/>
    </location>
</feature>
<dbReference type="AlphaFoldDB" id="A0A0D3JAR5"/>
<keyword evidence="1" id="KW-0378">Hydrolase</keyword>
<dbReference type="RefSeq" id="XP_005773029.1">
    <property type="nucleotide sequence ID" value="XM_005772972.1"/>
</dbReference>
<dbReference type="HOGENOM" id="CLU_904409_0_0_1"/>
<sequence length="308" mass="33016">MASPRPGASLATADRRGVHALERLGEALDAALSTGVAFVLLLWAKRSVFYEVLIRVVRLLLFVALLIPGWIPATAHYLYGAGVSRGVRYGPSSRHKLDVYSPVAAVHPPPPDGFPTVLFVCGGAWMIGYRMWAFLFGWVLQRNGVLCLAIDYRNWPQATMPEMVADVERALRWAQANAASLGGDACMAELDANGIDPRIISAMAEGDVAGCSPLQLALREAGKSHTDPILEDPFSGADPLLRSLLALVRAGSLLPDTATPPTPGTLDACDGLAPCGRRTRASAVGEPRLLPPMVPRPLVRLARWANPF</sequence>
<evidence type="ECO:0000256" key="2">
    <source>
        <dbReference type="SAM" id="Phobius"/>
    </source>
</evidence>
<dbReference type="GO" id="GO:0016787">
    <property type="term" value="F:hydrolase activity"/>
    <property type="evidence" value="ECO:0007669"/>
    <property type="project" value="UniProtKB-KW"/>
</dbReference>
<dbReference type="GeneID" id="17266147"/>
<protein>
    <recommendedName>
        <fullName evidence="3">BD-FAE-like domain-containing protein</fullName>
    </recommendedName>
</protein>
<keyword evidence="2" id="KW-0812">Transmembrane</keyword>
<dbReference type="InterPro" id="IPR029058">
    <property type="entry name" value="AB_hydrolase_fold"/>
</dbReference>
<feature type="transmembrane region" description="Helical" evidence="2">
    <location>
        <begin position="117"/>
        <end position="140"/>
    </location>
</feature>
<name>A0A0D3JAR5_EMIH1</name>
<dbReference type="KEGG" id="ehx:EMIHUDRAFT_463909"/>
<dbReference type="EnsemblProtists" id="EOD20600">
    <property type="protein sequence ID" value="EOD20600"/>
    <property type="gene ID" value="EMIHUDRAFT_463909"/>
</dbReference>
<evidence type="ECO:0000256" key="1">
    <source>
        <dbReference type="ARBA" id="ARBA00022801"/>
    </source>
</evidence>
<dbReference type="Pfam" id="PF20434">
    <property type="entry name" value="BD-FAE"/>
    <property type="match status" value="1"/>
</dbReference>
<dbReference type="PaxDb" id="2903-EOD20600"/>
<reference evidence="4" key="2">
    <citation type="submission" date="2024-10" db="UniProtKB">
        <authorList>
            <consortium name="EnsemblProtists"/>
        </authorList>
    </citation>
    <scope>IDENTIFICATION</scope>
</reference>
<feature type="transmembrane region" description="Helical" evidence="2">
    <location>
        <begin position="27"/>
        <end position="44"/>
    </location>
</feature>
<accession>A0A0D3JAR5</accession>